<gene>
    <name evidence="13" type="primary">LOC108569960</name>
</gene>
<comment type="similarity">
    <text evidence="2">Belongs to the glutamate-gated ion channel (TC 1.A.10.1) family.</text>
</comment>
<evidence type="ECO:0000256" key="2">
    <source>
        <dbReference type="ARBA" id="ARBA00008685"/>
    </source>
</evidence>
<dbReference type="InterPro" id="IPR001638">
    <property type="entry name" value="Solute-binding_3/MltF_N"/>
</dbReference>
<feature type="domain" description="Ionotropic glutamate receptor C-terminal" evidence="10">
    <location>
        <begin position="114"/>
        <end position="263"/>
    </location>
</feature>
<feature type="transmembrane region" description="Helical" evidence="9">
    <location>
        <begin position="368"/>
        <end position="389"/>
    </location>
</feature>
<protein>
    <submittedName>
        <fullName evidence="13">Uncharacterized protein LOC108569960</fullName>
    </submittedName>
</protein>
<evidence type="ECO:0000256" key="5">
    <source>
        <dbReference type="ARBA" id="ARBA00022989"/>
    </source>
</evidence>
<dbReference type="Proteomes" id="UP000695000">
    <property type="component" value="Unplaced"/>
</dbReference>
<proteinExistence type="inferred from homology"/>
<keyword evidence="8" id="KW-0325">Glycoprotein</keyword>
<dbReference type="InterPro" id="IPR001320">
    <property type="entry name" value="Iontro_rcpt_C"/>
</dbReference>
<evidence type="ECO:0000313" key="12">
    <source>
        <dbReference type="Proteomes" id="UP000695000"/>
    </source>
</evidence>
<dbReference type="Pfam" id="PF00060">
    <property type="entry name" value="Lig_chan"/>
    <property type="match status" value="1"/>
</dbReference>
<evidence type="ECO:0000256" key="8">
    <source>
        <dbReference type="ARBA" id="ARBA00023180"/>
    </source>
</evidence>
<evidence type="ECO:0000256" key="6">
    <source>
        <dbReference type="ARBA" id="ARBA00023136"/>
    </source>
</evidence>
<dbReference type="Gene3D" id="3.40.190.10">
    <property type="entry name" value="Periplasmic binding protein-like II"/>
    <property type="match status" value="1"/>
</dbReference>
<dbReference type="Pfam" id="PF00497">
    <property type="entry name" value="SBP_bac_3"/>
    <property type="match status" value="1"/>
</dbReference>
<keyword evidence="4 9" id="KW-0812">Transmembrane</keyword>
<dbReference type="GeneID" id="108569960"/>
<keyword evidence="6 9" id="KW-0472">Membrane</keyword>
<feature type="transmembrane region" description="Helical" evidence="9">
    <location>
        <begin position="147"/>
        <end position="166"/>
    </location>
</feature>
<comment type="subcellular location">
    <subcellularLocation>
        <location evidence="1">Cell membrane</location>
        <topology evidence="1">Multi-pass membrane protein</topology>
    </subcellularLocation>
</comment>
<accession>A0ABM1NK86</accession>
<organism evidence="12 13">
    <name type="scientific">Nicrophorus vespilloides</name>
    <name type="common">Boreal carrion beetle</name>
    <dbReference type="NCBI Taxonomy" id="110193"/>
    <lineage>
        <taxon>Eukaryota</taxon>
        <taxon>Metazoa</taxon>
        <taxon>Ecdysozoa</taxon>
        <taxon>Arthropoda</taxon>
        <taxon>Hexapoda</taxon>
        <taxon>Insecta</taxon>
        <taxon>Pterygota</taxon>
        <taxon>Neoptera</taxon>
        <taxon>Endopterygota</taxon>
        <taxon>Coleoptera</taxon>
        <taxon>Polyphaga</taxon>
        <taxon>Staphyliniformia</taxon>
        <taxon>Silphidae</taxon>
        <taxon>Nicrophorinae</taxon>
        <taxon>Nicrophorus</taxon>
    </lineage>
</organism>
<feature type="domain" description="Solute-binding protein family 3/N-terminal" evidence="11">
    <location>
        <begin position="11"/>
        <end position="343"/>
    </location>
</feature>
<dbReference type="Gene3D" id="1.10.287.70">
    <property type="match status" value="1"/>
</dbReference>
<feature type="transmembrane region" description="Helical" evidence="9">
    <location>
        <begin position="116"/>
        <end position="135"/>
    </location>
</feature>
<dbReference type="RefSeq" id="XP_017787236.1">
    <property type="nucleotide sequence ID" value="XM_017931747.1"/>
</dbReference>
<feature type="transmembrane region" description="Helical" evidence="9">
    <location>
        <begin position="178"/>
        <end position="202"/>
    </location>
</feature>
<name>A0ABM1NK86_NICVS</name>
<evidence type="ECO:0000256" key="3">
    <source>
        <dbReference type="ARBA" id="ARBA00022475"/>
    </source>
</evidence>
<evidence type="ECO:0000256" key="1">
    <source>
        <dbReference type="ARBA" id="ARBA00004651"/>
    </source>
</evidence>
<evidence type="ECO:0000313" key="13">
    <source>
        <dbReference type="RefSeq" id="XP_017787236.1"/>
    </source>
</evidence>
<dbReference type="PANTHER" id="PTHR42643:SF32">
    <property type="entry name" value="IONOTROPIC RECEPTOR 31A, ISOFORM C-RELATED"/>
    <property type="match status" value="1"/>
</dbReference>
<keyword evidence="3" id="KW-1003">Cell membrane</keyword>
<evidence type="ECO:0000256" key="4">
    <source>
        <dbReference type="ARBA" id="ARBA00022692"/>
    </source>
</evidence>
<sequence length="394" mass="44847">MENRSVRVVADNMLPYITSCNDSDVRLGGFLGDIWHTVKDRLHFNHSVQSVDYDTGIKLMTQRKADVMLAAVVYKKGLKHVEYSQPYFYNWYHLYMKKPEATASSSYYLKTLDTNLWTASITLLLTFGFILCLTNKLTNRLGYGNRDLAISTCLFTVFSGLLNQGYDPGVKSTSARIQVLTCLLFGFLLYSAMNAVLVAQLASYEFALPFKSLEEVSIKRTHSICVRTNSFVYNDFIDSNRSLSPEWKGLVNGPGCLDLNDQKNVAPVLCRDNVVVLESRTVISTVRRRFPISCEIAYLKDKLFVKPNSFLMLKTFPLKNIIQMEIQKLADFGMLKRIQQHWVSDPENEKSIDQITFSQVTIHHVCSILILLLTTIGVSLIILTVEIIYSKYCN</sequence>
<evidence type="ECO:0000259" key="10">
    <source>
        <dbReference type="Pfam" id="PF00060"/>
    </source>
</evidence>
<evidence type="ECO:0000259" key="11">
    <source>
        <dbReference type="Pfam" id="PF00497"/>
    </source>
</evidence>
<reference evidence="13" key="1">
    <citation type="submission" date="2025-08" db="UniProtKB">
        <authorList>
            <consortium name="RefSeq"/>
        </authorList>
    </citation>
    <scope>IDENTIFICATION</scope>
    <source>
        <tissue evidence="13">Whole Larva</tissue>
    </source>
</reference>
<evidence type="ECO:0000256" key="9">
    <source>
        <dbReference type="SAM" id="Phobius"/>
    </source>
</evidence>
<dbReference type="PANTHER" id="PTHR42643">
    <property type="entry name" value="IONOTROPIC RECEPTOR 20A-RELATED"/>
    <property type="match status" value="1"/>
</dbReference>
<dbReference type="InterPro" id="IPR052192">
    <property type="entry name" value="Insect_Ionotropic_Sensory_Rcpt"/>
</dbReference>
<keyword evidence="12" id="KW-1185">Reference proteome</keyword>
<dbReference type="SUPFAM" id="SSF53850">
    <property type="entry name" value="Periplasmic binding protein-like II"/>
    <property type="match status" value="1"/>
</dbReference>
<keyword evidence="7" id="KW-0675">Receptor</keyword>
<evidence type="ECO:0000256" key="7">
    <source>
        <dbReference type="ARBA" id="ARBA00023170"/>
    </source>
</evidence>
<keyword evidence="5 9" id="KW-1133">Transmembrane helix</keyword>